<gene>
    <name evidence="1" type="ORF">HMPREF1536_00553</name>
</gene>
<dbReference type="AlphaFoldDB" id="A0A0F5JQA1"/>
<dbReference type="HOGENOM" id="CLU_3331094_0_0_10"/>
<evidence type="ECO:0000313" key="2">
    <source>
        <dbReference type="Proteomes" id="UP000033035"/>
    </source>
</evidence>
<keyword evidence="2" id="KW-1185">Reference proteome</keyword>
<accession>A0A0F5JQA1</accession>
<sequence length="38" mass="4452">MSNKKRHTLQLVAFHAQGKDKQKISIINFSQKKYYSQG</sequence>
<organism evidence="1 2">
    <name type="scientific">Parabacteroides gordonii MS-1 = DSM 23371</name>
    <dbReference type="NCBI Taxonomy" id="1203610"/>
    <lineage>
        <taxon>Bacteria</taxon>
        <taxon>Pseudomonadati</taxon>
        <taxon>Bacteroidota</taxon>
        <taxon>Bacteroidia</taxon>
        <taxon>Bacteroidales</taxon>
        <taxon>Tannerellaceae</taxon>
        <taxon>Parabacteroides</taxon>
    </lineage>
</organism>
<protein>
    <submittedName>
        <fullName evidence="1">Uncharacterized protein</fullName>
    </submittedName>
</protein>
<dbReference type="PATRIC" id="fig|1203610.3.peg.572"/>
<evidence type="ECO:0000313" key="1">
    <source>
        <dbReference type="EMBL" id="KKB59572.1"/>
    </source>
</evidence>
<dbReference type="Proteomes" id="UP000033035">
    <property type="component" value="Unassembled WGS sequence"/>
</dbReference>
<name>A0A0F5JQA1_9BACT</name>
<comment type="caution">
    <text evidence="1">The sequence shown here is derived from an EMBL/GenBank/DDBJ whole genome shotgun (WGS) entry which is preliminary data.</text>
</comment>
<proteinExistence type="predicted"/>
<reference evidence="1 2" key="1">
    <citation type="submission" date="2013-04" db="EMBL/GenBank/DDBJ databases">
        <title>The Genome Sequence of Parabacteroides gordonii DSM 23371.</title>
        <authorList>
            <consortium name="The Broad Institute Genomics Platform"/>
            <person name="Earl A."/>
            <person name="Ward D."/>
            <person name="Feldgarden M."/>
            <person name="Gevers D."/>
            <person name="Martens E."/>
            <person name="Sakamoto M."/>
            <person name="Benno Y."/>
            <person name="Suzuki N."/>
            <person name="Matsunaga N."/>
            <person name="Koshihara K."/>
            <person name="Seki M."/>
            <person name="Komiya H."/>
            <person name="Walker B."/>
            <person name="Young S."/>
            <person name="Zeng Q."/>
            <person name="Gargeya S."/>
            <person name="Fitzgerald M."/>
            <person name="Haas B."/>
            <person name="Abouelleil A."/>
            <person name="Allen A.W."/>
            <person name="Alvarado L."/>
            <person name="Arachchi H.M."/>
            <person name="Berlin A.M."/>
            <person name="Chapman S.B."/>
            <person name="Gainer-Dewar J."/>
            <person name="Goldberg J."/>
            <person name="Griggs A."/>
            <person name="Gujja S."/>
            <person name="Hansen M."/>
            <person name="Howarth C."/>
            <person name="Imamovic A."/>
            <person name="Ireland A."/>
            <person name="Larimer J."/>
            <person name="McCowan C."/>
            <person name="Murphy C."/>
            <person name="Pearson M."/>
            <person name="Poon T.W."/>
            <person name="Priest M."/>
            <person name="Roberts A."/>
            <person name="Saif S."/>
            <person name="Shea T."/>
            <person name="Sisk P."/>
            <person name="Sykes S."/>
            <person name="Wortman J."/>
            <person name="Nusbaum C."/>
            <person name="Birren B."/>
        </authorList>
    </citation>
    <scope>NUCLEOTIDE SEQUENCE [LARGE SCALE GENOMIC DNA]</scope>
    <source>
        <strain evidence="1 2">MS-1</strain>
    </source>
</reference>
<dbReference type="EMBL" id="AQHW01000003">
    <property type="protein sequence ID" value="KKB59572.1"/>
    <property type="molecule type" value="Genomic_DNA"/>
</dbReference>
<dbReference type="STRING" id="1203610.HMPREF1536_00553"/>